<evidence type="ECO:0000313" key="2">
    <source>
        <dbReference type="EMBL" id="EFI92597.1"/>
    </source>
</evidence>
<dbReference type="RefSeq" id="XP_003027500.1">
    <property type="nucleotide sequence ID" value="XM_003027454.1"/>
</dbReference>
<gene>
    <name evidence="2" type="ORF">SCHCODRAFT_258521</name>
</gene>
<protein>
    <submittedName>
        <fullName evidence="2">Expressed protein</fullName>
    </submittedName>
</protein>
<proteinExistence type="predicted"/>
<accession>D8QH28</accession>
<dbReference type="InParanoid" id="D8QH28"/>
<evidence type="ECO:0000313" key="3">
    <source>
        <dbReference type="Proteomes" id="UP000007431"/>
    </source>
</evidence>
<dbReference type="KEGG" id="scm:SCHCO_02640466"/>
<organism evidence="3">
    <name type="scientific">Schizophyllum commune (strain H4-8 / FGSC 9210)</name>
    <name type="common">Split gill fungus</name>
    <dbReference type="NCBI Taxonomy" id="578458"/>
    <lineage>
        <taxon>Eukaryota</taxon>
        <taxon>Fungi</taxon>
        <taxon>Dikarya</taxon>
        <taxon>Basidiomycota</taxon>
        <taxon>Agaricomycotina</taxon>
        <taxon>Agaricomycetes</taxon>
        <taxon>Agaricomycetidae</taxon>
        <taxon>Agaricales</taxon>
        <taxon>Schizophyllaceae</taxon>
        <taxon>Schizophyllum</taxon>
    </lineage>
</organism>
<dbReference type="VEuPathDB" id="FungiDB:SCHCODRAFT_02640466"/>
<dbReference type="AlphaFoldDB" id="D8QH28"/>
<feature type="region of interest" description="Disordered" evidence="1">
    <location>
        <begin position="125"/>
        <end position="155"/>
    </location>
</feature>
<reference evidence="2 3" key="1">
    <citation type="journal article" date="2010" name="Nat. Biotechnol.">
        <title>Genome sequence of the model mushroom Schizophyllum commune.</title>
        <authorList>
            <person name="Ohm R.A."/>
            <person name="de Jong J.F."/>
            <person name="Lugones L.G."/>
            <person name="Aerts A."/>
            <person name="Kothe E."/>
            <person name="Stajich J.E."/>
            <person name="de Vries R.P."/>
            <person name="Record E."/>
            <person name="Levasseur A."/>
            <person name="Baker S.E."/>
            <person name="Bartholomew K.A."/>
            <person name="Coutinho P.M."/>
            <person name="Erdmann S."/>
            <person name="Fowler T.J."/>
            <person name="Gathman A.C."/>
            <person name="Lombard V."/>
            <person name="Henrissat B."/>
            <person name="Knabe N."/>
            <person name="Kuees U."/>
            <person name="Lilly W.W."/>
            <person name="Lindquist E."/>
            <person name="Lucas S."/>
            <person name="Magnuson J.K."/>
            <person name="Piumi F."/>
            <person name="Raudaskoski M."/>
            <person name="Salamov A."/>
            <person name="Schmutz J."/>
            <person name="Schwarze F.W.M.R."/>
            <person name="vanKuyk P.A."/>
            <person name="Horton J.S."/>
            <person name="Grigoriev I.V."/>
            <person name="Woesten H.A.B."/>
        </authorList>
    </citation>
    <scope>NUCLEOTIDE SEQUENCE [LARGE SCALE GENOMIC DNA]</scope>
    <source>
        <strain evidence="3">H4-8 / FGSC 9210</strain>
    </source>
</reference>
<dbReference type="Proteomes" id="UP000007431">
    <property type="component" value="Unassembled WGS sequence"/>
</dbReference>
<name>D8QH28_SCHCM</name>
<dbReference type="HOGENOM" id="CLU_1497065_0_0_1"/>
<dbReference type="OrthoDB" id="10297196at2759"/>
<dbReference type="EMBL" id="GL377312">
    <property type="protein sequence ID" value="EFI92597.1"/>
    <property type="molecule type" value="Genomic_DNA"/>
</dbReference>
<evidence type="ECO:0000256" key="1">
    <source>
        <dbReference type="SAM" id="MobiDB-lite"/>
    </source>
</evidence>
<keyword evidence="3" id="KW-1185">Reference proteome</keyword>
<dbReference type="GeneID" id="9597923"/>
<sequence length="180" mass="19159">MSTLRAFASRRLAQSRAMPATRRFVATEVPPPNGKNSNDWPWVITFVMVSVPVIAWATTPVGWRSAGHAAQGVTKFSPKVADASAPPSDAVIQSALPSASDPNAAEISAKLRRAYPIAHPGGLSIPPMVNESEPSDSLAGRRKTGTFQHFDEDGPTDMARARVAAVNHVVPKEVAEGKRV</sequence>